<gene>
    <name evidence="2" type="ORF">OH76DRAFT_1476026</name>
</gene>
<evidence type="ECO:0000313" key="2">
    <source>
        <dbReference type="EMBL" id="RDX40860.1"/>
    </source>
</evidence>
<dbReference type="OrthoDB" id="2739860at2759"/>
<sequence>MQSKAVHDTTVRTIEDLNSTIRSIRQAFHKVREDLQRFDNEGHRGENGVMLQLSPEWDTLQGHLHQILDTSRDNAAEAAAYMRQFTVSMLEDVDESDYATLKDEISIFKALMLAETKLMDRKATKGFSQLVDDVYLFANRIDLVVEDEDVHIKDTLHAAQHRISDLHFSLEQISSDTTKMAAECLASFATTALGVGLAVVTLSPDAFVLAITSAVASGHSNSQLIKLRHSEKYVKQELKTCSKEIMRLMDQDDTLCHYKVSLIRTPWSDMKELSSKITTFDYIWQSLKTDIFSLKKQVSPKLNTTKLFQKKIASTRELYNTLIFLLEQYARGSVDKEGEETLSESDDENDMKNKSES</sequence>
<accession>A0A371CKR6</accession>
<feature type="region of interest" description="Disordered" evidence="1">
    <location>
        <begin position="335"/>
        <end position="357"/>
    </location>
</feature>
<evidence type="ECO:0000313" key="3">
    <source>
        <dbReference type="Proteomes" id="UP000256964"/>
    </source>
</evidence>
<dbReference type="Proteomes" id="UP000256964">
    <property type="component" value="Unassembled WGS sequence"/>
</dbReference>
<proteinExistence type="predicted"/>
<keyword evidence="3" id="KW-1185">Reference proteome</keyword>
<name>A0A371CKR6_9APHY</name>
<evidence type="ECO:0000256" key="1">
    <source>
        <dbReference type="SAM" id="MobiDB-lite"/>
    </source>
</evidence>
<dbReference type="EMBL" id="KZ857533">
    <property type="protein sequence ID" value="RDX40860.1"/>
    <property type="molecule type" value="Genomic_DNA"/>
</dbReference>
<dbReference type="AlphaFoldDB" id="A0A371CKR6"/>
<feature type="compositionally biased region" description="Acidic residues" evidence="1">
    <location>
        <begin position="337"/>
        <end position="349"/>
    </location>
</feature>
<reference evidence="2 3" key="1">
    <citation type="journal article" date="2018" name="Biotechnol. Biofuels">
        <title>Integrative visual omics of the white-rot fungus Polyporus brumalis exposes the biotechnological potential of its oxidative enzymes for delignifying raw plant biomass.</title>
        <authorList>
            <person name="Miyauchi S."/>
            <person name="Rancon A."/>
            <person name="Drula E."/>
            <person name="Hage H."/>
            <person name="Chaduli D."/>
            <person name="Favel A."/>
            <person name="Grisel S."/>
            <person name="Henrissat B."/>
            <person name="Herpoel-Gimbert I."/>
            <person name="Ruiz-Duenas F.J."/>
            <person name="Chevret D."/>
            <person name="Hainaut M."/>
            <person name="Lin J."/>
            <person name="Wang M."/>
            <person name="Pangilinan J."/>
            <person name="Lipzen A."/>
            <person name="Lesage-Meessen L."/>
            <person name="Navarro D."/>
            <person name="Riley R."/>
            <person name="Grigoriev I.V."/>
            <person name="Zhou S."/>
            <person name="Raouche S."/>
            <person name="Rosso M.N."/>
        </authorList>
    </citation>
    <scope>NUCLEOTIDE SEQUENCE [LARGE SCALE GENOMIC DNA]</scope>
    <source>
        <strain evidence="2 3">BRFM 1820</strain>
    </source>
</reference>
<organism evidence="2 3">
    <name type="scientific">Lentinus brumalis</name>
    <dbReference type="NCBI Taxonomy" id="2498619"/>
    <lineage>
        <taxon>Eukaryota</taxon>
        <taxon>Fungi</taxon>
        <taxon>Dikarya</taxon>
        <taxon>Basidiomycota</taxon>
        <taxon>Agaricomycotina</taxon>
        <taxon>Agaricomycetes</taxon>
        <taxon>Polyporales</taxon>
        <taxon>Polyporaceae</taxon>
        <taxon>Lentinus</taxon>
    </lineage>
</organism>
<protein>
    <submittedName>
        <fullName evidence="2">Uncharacterized protein</fullName>
    </submittedName>
</protein>